<dbReference type="AlphaFoldDB" id="A0A6A4W636"/>
<dbReference type="PROSITE" id="PS00599">
    <property type="entry name" value="AA_TRANSFER_CLASS_2"/>
    <property type="match status" value="1"/>
</dbReference>
<keyword evidence="11" id="KW-1185">Reference proteome</keyword>
<dbReference type="Proteomes" id="UP000440578">
    <property type="component" value="Unassembled WGS sequence"/>
</dbReference>
<dbReference type="EC" id="2.3.1.50" evidence="3"/>
<evidence type="ECO:0000259" key="9">
    <source>
        <dbReference type="Pfam" id="PF00155"/>
    </source>
</evidence>
<dbReference type="OrthoDB" id="65434at2759"/>
<dbReference type="GO" id="GO:0046513">
    <property type="term" value="P:ceramide biosynthetic process"/>
    <property type="evidence" value="ECO:0007669"/>
    <property type="project" value="TreeGrafter"/>
</dbReference>
<accession>A0A6A4W636</accession>
<evidence type="ECO:0000256" key="2">
    <source>
        <dbReference type="ARBA" id="ARBA00008392"/>
    </source>
</evidence>
<dbReference type="Gene3D" id="3.40.640.10">
    <property type="entry name" value="Type I PLP-dependent aspartate aminotransferase-like (Major domain)"/>
    <property type="match status" value="1"/>
</dbReference>
<dbReference type="GO" id="GO:0046512">
    <property type="term" value="P:sphingosine biosynthetic process"/>
    <property type="evidence" value="ECO:0007669"/>
    <property type="project" value="TreeGrafter"/>
</dbReference>
<evidence type="ECO:0000256" key="5">
    <source>
        <dbReference type="ARBA" id="ARBA00022898"/>
    </source>
</evidence>
<feature type="domain" description="Aminotransferase class I/classII large" evidence="9">
    <location>
        <begin position="288"/>
        <end position="638"/>
    </location>
</feature>
<dbReference type="Gene3D" id="3.90.1150.10">
    <property type="entry name" value="Aspartate Aminotransferase, domain 1"/>
    <property type="match status" value="1"/>
</dbReference>
<organism evidence="10 11">
    <name type="scientific">Amphibalanus amphitrite</name>
    <name type="common">Striped barnacle</name>
    <name type="synonym">Balanus amphitrite</name>
    <dbReference type="NCBI Taxonomy" id="1232801"/>
    <lineage>
        <taxon>Eukaryota</taxon>
        <taxon>Metazoa</taxon>
        <taxon>Ecdysozoa</taxon>
        <taxon>Arthropoda</taxon>
        <taxon>Crustacea</taxon>
        <taxon>Multicrustacea</taxon>
        <taxon>Cirripedia</taxon>
        <taxon>Thoracica</taxon>
        <taxon>Thoracicalcarea</taxon>
        <taxon>Balanomorpha</taxon>
        <taxon>Balanoidea</taxon>
        <taxon>Balanidae</taxon>
        <taxon>Amphibalaninae</taxon>
        <taxon>Amphibalanus</taxon>
    </lineage>
</organism>
<dbReference type="InterPro" id="IPR015422">
    <property type="entry name" value="PyrdxlP-dep_Trfase_small"/>
</dbReference>
<dbReference type="InterPro" id="IPR050087">
    <property type="entry name" value="AON_synthase_class-II"/>
</dbReference>
<dbReference type="InterPro" id="IPR004839">
    <property type="entry name" value="Aminotransferase_I/II_large"/>
</dbReference>
<evidence type="ECO:0000256" key="8">
    <source>
        <dbReference type="SAM" id="MobiDB-lite"/>
    </source>
</evidence>
<feature type="region of interest" description="Disordered" evidence="8">
    <location>
        <begin position="64"/>
        <end position="110"/>
    </location>
</feature>
<comment type="cofactor">
    <cofactor evidence="1">
        <name>pyridoxal 5'-phosphate</name>
        <dbReference type="ChEBI" id="CHEBI:597326"/>
    </cofactor>
</comment>
<comment type="caution">
    <text evidence="10">The sequence shown here is derived from an EMBL/GenBank/DDBJ whole genome shotgun (WGS) entry which is preliminary data.</text>
</comment>
<evidence type="ECO:0000313" key="11">
    <source>
        <dbReference type="Proteomes" id="UP000440578"/>
    </source>
</evidence>
<keyword evidence="4 10" id="KW-0808">Transferase</keyword>
<proteinExistence type="inferred from homology"/>
<dbReference type="InterPro" id="IPR001917">
    <property type="entry name" value="Aminotrans_II_pyridoxalP_BS"/>
</dbReference>
<dbReference type="EMBL" id="VIIS01001237">
    <property type="protein sequence ID" value="KAF0300759.1"/>
    <property type="molecule type" value="Genomic_DNA"/>
</dbReference>
<comment type="similarity">
    <text evidence="2">Belongs to the class-II pyridoxal-phosphate-dependent aminotransferase family.</text>
</comment>
<feature type="region of interest" description="Disordered" evidence="8">
    <location>
        <begin position="156"/>
        <end position="177"/>
    </location>
</feature>
<evidence type="ECO:0000256" key="6">
    <source>
        <dbReference type="ARBA" id="ARBA00023315"/>
    </source>
</evidence>
<dbReference type="InterPro" id="IPR015421">
    <property type="entry name" value="PyrdxlP-dep_Trfase_major"/>
</dbReference>
<dbReference type="PANTHER" id="PTHR13693">
    <property type="entry name" value="CLASS II AMINOTRANSFERASE/8-AMINO-7-OXONONANOATE SYNTHASE"/>
    <property type="match status" value="1"/>
</dbReference>
<name>A0A6A4W636_AMPAM</name>
<protein>
    <recommendedName>
        <fullName evidence="3">serine C-palmitoyltransferase</fullName>
        <ecNumber evidence="3">2.3.1.50</ecNumber>
    </recommendedName>
</protein>
<feature type="compositionally biased region" description="Basic and acidic residues" evidence="8">
    <location>
        <begin position="1"/>
        <end position="11"/>
    </location>
</feature>
<evidence type="ECO:0000313" key="10">
    <source>
        <dbReference type="EMBL" id="KAF0300759.1"/>
    </source>
</evidence>
<keyword evidence="5" id="KW-0663">Pyridoxal phosphate</keyword>
<evidence type="ECO:0000256" key="4">
    <source>
        <dbReference type="ARBA" id="ARBA00022679"/>
    </source>
</evidence>
<reference evidence="10 11" key="1">
    <citation type="submission" date="2019-07" db="EMBL/GenBank/DDBJ databases">
        <title>Draft genome assembly of a fouling barnacle, Amphibalanus amphitrite (Darwin, 1854): The first reference genome for Thecostraca.</title>
        <authorList>
            <person name="Kim W."/>
        </authorList>
    </citation>
    <scope>NUCLEOTIDE SEQUENCE [LARGE SCALE GENOMIC DNA]</scope>
    <source>
        <strain evidence="10">SNU_AA5</strain>
        <tissue evidence="10">Soma without cirri and trophi</tissue>
    </source>
</reference>
<gene>
    <name evidence="10" type="primary">SPTLC2_1</name>
    <name evidence="10" type="ORF">FJT64_003268</name>
</gene>
<sequence length="663" mass="72626">MPQSSEERSVEPEPAPVAPTDARPAHKVDSLASLSSLGSLSSASSAGYGRQLSQISLSSVLSEYDVTGPGSADSEDESSDSGLELVAPSGQVAPLKRERAAQAALQTGLEGTDEIEQIPEVWEGQRVEKGEVDDEEKKWDDEEKKNDVGVKETIDEKAATAADTEPVQAAPTQPKRQLRQYNQETFEPAPRRVELLVNLAINVLKAVGNVKEYIAPPSNMEAGREEYTPLYRTDDFGGFHARNIFRRWQDCFCNPIDSAATNMVSLMERRFENKLSSRFTLTGESHSYINLGSYNYLGFGGLGPCADQAETATLRYGVGSAAARQEIGTQRLHVQLETLVAEFLGTEDAITFGMGFATNSTNIPSLVGPDCLVISDKMNHASIILGMRLSGAKIRVFAHNDMADLERQLITALTEERRWRKVMIVVEGVYSMEGSIVLLPDVIRLKKKYGAYLYLDEAHSIGAVGATGRGVVEYYGCDPTDVDIMMGTFTKSFGAAGGYIGGSRALVDHLRAHSHSAAYALAMPPCVVQQVIASMEIILGRDGTDLGRRKIDTLARNSHYFRQRLRQMGFIVYGNDDSPVVPLMSFFVSKTAALYRRLKEHGVATAVIAYPATKLTEARARFCLSASHTRQQLDYVLSVVDKVGDELELKYSQQRPPPAEVVY</sequence>
<dbReference type="Pfam" id="PF00155">
    <property type="entry name" value="Aminotran_1_2"/>
    <property type="match status" value="1"/>
</dbReference>
<dbReference type="SUPFAM" id="SSF53383">
    <property type="entry name" value="PLP-dependent transferases"/>
    <property type="match status" value="1"/>
</dbReference>
<dbReference type="GO" id="GO:0016020">
    <property type="term" value="C:membrane"/>
    <property type="evidence" value="ECO:0007669"/>
    <property type="project" value="GOC"/>
</dbReference>
<dbReference type="GO" id="GO:0017059">
    <property type="term" value="C:serine palmitoyltransferase complex"/>
    <property type="evidence" value="ECO:0007669"/>
    <property type="project" value="TreeGrafter"/>
</dbReference>
<feature type="region of interest" description="Disordered" evidence="8">
    <location>
        <begin position="1"/>
        <end position="29"/>
    </location>
</feature>
<dbReference type="PANTHER" id="PTHR13693:SF3">
    <property type="entry name" value="LD36009P"/>
    <property type="match status" value="1"/>
</dbReference>
<keyword evidence="6" id="KW-0012">Acyltransferase</keyword>
<dbReference type="GO" id="GO:0004758">
    <property type="term" value="F:serine C-palmitoyltransferase activity"/>
    <property type="evidence" value="ECO:0007669"/>
    <property type="project" value="UniProtKB-EC"/>
</dbReference>
<comment type="catalytic activity">
    <reaction evidence="7">
        <text>L-serine + hexadecanoyl-CoA + H(+) = 3-oxosphinganine + CO2 + CoA</text>
        <dbReference type="Rhea" id="RHEA:14761"/>
        <dbReference type="ChEBI" id="CHEBI:15378"/>
        <dbReference type="ChEBI" id="CHEBI:16526"/>
        <dbReference type="ChEBI" id="CHEBI:33384"/>
        <dbReference type="ChEBI" id="CHEBI:57287"/>
        <dbReference type="ChEBI" id="CHEBI:57379"/>
        <dbReference type="ChEBI" id="CHEBI:58299"/>
        <dbReference type="EC" id="2.3.1.50"/>
    </reaction>
</comment>
<evidence type="ECO:0000256" key="1">
    <source>
        <dbReference type="ARBA" id="ARBA00001933"/>
    </source>
</evidence>
<dbReference type="InterPro" id="IPR015424">
    <property type="entry name" value="PyrdxlP-dep_Trfase"/>
</dbReference>
<evidence type="ECO:0000256" key="7">
    <source>
        <dbReference type="ARBA" id="ARBA00048528"/>
    </source>
</evidence>
<dbReference type="CDD" id="cd06454">
    <property type="entry name" value="KBL_like"/>
    <property type="match status" value="1"/>
</dbReference>
<dbReference type="GO" id="GO:0030170">
    <property type="term" value="F:pyridoxal phosphate binding"/>
    <property type="evidence" value="ECO:0007669"/>
    <property type="project" value="InterPro"/>
</dbReference>
<evidence type="ECO:0000256" key="3">
    <source>
        <dbReference type="ARBA" id="ARBA00013220"/>
    </source>
</evidence>